<evidence type="ECO:0000259" key="1">
    <source>
        <dbReference type="Pfam" id="PF00248"/>
    </source>
</evidence>
<accession>A0A285CI79</accession>
<keyword evidence="3" id="KW-1185">Reference proteome</keyword>
<dbReference type="AlphaFoldDB" id="A0A285CI79"/>
<protein>
    <submittedName>
        <fullName evidence="2">Aldo/keto reductase family protein</fullName>
    </submittedName>
</protein>
<gene>
    <name evidence="2" type="ORF">SAMN05877753_101538</name>
</gene>
<dbReference type="EMBL" id="OAOP01000001">
    <property type="protein sequence ID" value="SNX67220.1"/>
    <property type="molecule type" value="Genomic_DNA"/>
</dbReference>
<dbReference type="InterPro" id="IPR023210">
    <property type="entry name" value="NADP_OxRdtase_dom"/>
</dbReference>
<organism evidence="2 3">
    <name type="scientific">Bacillus oleivorans</name>
    <dbReference type="NCBI Taxonomy" id="1448271"/>
    <lineage>
        <taxon>Bacteria</taxon>
        <taxon>Bacillati</taxon>
        <taxon>Bacillota</taxon>
        <taxon>Bacilli</taxon>
        <taxon>Bacillales</taxon>
        <taxon>Bacillaceae</taxon>
        <taxon>Bacillus</taxon>
    </lineage>
</organism>
<dbReference type="Proteomes" id="UP000219546">
    <property type="component" value="Unassembled WGS sequence"/>
</dbReference>
<evidence type="ECO:0000313" key="2">
    <source>
        <dbReference type="EMBL" id="SNX67220.1"/>
    </source>
</evidence>
<dbReference type="PANTHER" id="PTHR43364">
    <property type="entry name" value="NADH-SPECIFIC METHYLGLYOXAL REDUCTASE-RELATED"/>
    <property type="match status" value="1"/>
</dbReference>
<reference evidence="2 3" key="1">
    <citation type="submission" date="2017-08" db="EMBL/GenBank/DDBJ databases">
        <authorList>
            <person name="de Groot N.N."/>
        </authorList>
    </citation>
    <scope>NUCLEOTIDE SEQUENCE [LARGE SCALE GENOMIC DNA]</scope>
    <source>
        <strain evidence="2 3">JC228</strain>
    </source>
</reference>
<proteinExistence type="predicted"/>
<dbReference type="GO" id="GO:0005829">
    <property type="term" value="C:cytosol"/>
    <property type="evidence" value="ECO:0007669"/>
    <property type="project" value="TreeGrafter"/>
</dbReference>
<evidence type="ECO:0000313" key="3">
    <source>
        <dbReference type="Proteomes" id="UP000219546"/>
    </source>
</evidence>
<sequence length="115" mass="13009">MKKLRLGTSDLEVGEISLGCMRMSQLSKKEAAYLIETALEAGIDLFDHADIYGRGKSEEIFAEAIEMDPSVRDKMIIQTKCGIRQGYFDFSKEHILDSVEGSLKQIFCCFIVRIH</sequence>
<dbReference type="SUPFAM" id="SSF51430">
    <property type="entry name" value="NAD(P)-linked oxidoreductase"/>
    <property type="match status" value="1"/>
</dbReference>
<name>A0A285CI79_9BACI</name>
<dbReference type="Gene3D" id="3.20.20.100">
    <property type="entry name" value="NADP-dependent oxidoreductase domain"/>
    <property type="match status" value="1"/>
</dbReference>
<dbReference type="PANTHER" id="PTHR43364:SF1">
    <property type="entry name" value="OXIDOREDUCTASE YDHF"/>
    <property type="match status" value="1"/>
</dbReference>
<feature type="domain" description="NADP-dependent oxidoreductase" evidence="1">
    <location>
        <begin position="15"/>
        <end position="105"/>
    </location>
</feature>
<dbReference type="InterPro" id="IPR036812">
    <property type="entry name" value="NAD(P)_OxRdtase_dom_sf"/>
</dbReference>
<dbReference type="Pfam" id="PF00248">
    <property type="entry name" value="Aldo_ket_red"/>
    <property type="match status" value="1"/>
</dbReference>
<dbReference type="InterPro" id="IPR050523">
    <property type="entry name" value="AKR_Detox_Biosynth"/>
</dbReference>